<comment type="subcellular location">
    <subcellularLocation>
        <location evidence="1">Membrane</location>
        <topology evidence="1">Multi-pass membrane protein</topology>
    </subcellularLocation>
</comment>
<evidence type="ECO:0000256" key="1">
    <source>
        <dbReference type="ARBA" id="ARBA00004141"/>
    </source>
</evidence>
<dbReference type="InterPro" id="IPR007267">
    <property type="entry name" value="GtrA_DPMS_TM"/>
</dbReference>
<keyword evidence="9" id="KW-1185">Reference proteome</keyword>
<feature type="transmembrane region" description="Helical" evidence="6">
    <location>
        <begin position="81"/>
        <end position="103"/>
    </location>
</feature>
<dbReference type="Proteomes" id="UP000294682">
    <property type="component" value="Unassembled WGS sequence"/>
</dbReference>
<evidence type="ECO:0000313" key="9">
    <source>
        <dbReference type="Proteomes" id="UP000294682"/>
    </source>
</evidence>
<comment type="caution">
    <text evidence="8">The sequence shown here is derived from an EMBL/GenBank/DDBJ whole genome shotgun (WGS) entry which is preliminary data.</text>
</comment>
<gene>
    <name evidence="8" type="ORF">EDD78_11377</name>
</gene>
<dbReference type="Pfam" id="PF04138">
    <property type="entry name" value="GtrA_DPMS_TM"/>
    <property type="match status" value="1"/>
</dbReference>
<dbReference type="GO" id="GO:0005886">
    <property type="term" value="C:plasma membrane"/>
    <property type="evidence" value="ECO:0007669"/>
    <property type="project" value="TreeGrafter"/>
</dbReference>
<dbReference type="AlphaFoldDB" id="A0A9X8UH86"/>
<dbReference type="PANTHER" id="PTHR38459">
    <property type="entry name" value="PROPHAGE BACTOPRENOL-LINKED GLUCOSE TRANSLOCASE HOMOLOG"/>
    <property type="match status" value="1"/>
</dbReference>
<protein>
    <submittedName>
        <fullName evidence="8">Flippase GtrA</fullName>
    </submittedName>
</protein>
<evidence type="ECO:0000256" key="5">
    <source>
        <dbReference type="ARBA" id="ARBA00023136"/>
    </source>
</evidence>
<evidence type="ECO:0000256" key="4">
    <source>
        <dbReference type="ARBA" id="ARBA00022989"/>
    </source>
</evidence>
<evidence type="ECO:0000313" key="8">
    <source>
        <dbReference type="EMBL" id="TCL41603.1"/>
    </source>
</evidence>
<evidence type="ECO:0000256" key="6">
    <source>
        <dbReference type="SAM" id="Phobius"/>
    </source>
</evidence>
<dbReference type="RefSeq" id="WP_341455964.1">
    <property type="nucleotide sequence ID" value="NZ_JADNAH010000070.1"/>
</dbReference>
<evidence type="ECO:0000256" key="3">
    <source>
        <dbReference type="ARBA" id="ARBA00022692"/>
    </source>
</evidence>
<organism evidence="8 9">
    <name type="scientific">Harryflintia acetispora</name>
    <dbReference type="NCBI Taxonomy" id="1849041"/>
    <lineage>
        <taxon>Bacteria</taxon>
        <taxon>Bacillati</taxon>
        <taxon>Bacillota</taxon>
        <taxon>Clostridia</taxon>
        <taxon>Eubacteriales</taxon>
        <taxon>Oscillospiraceae</taxon>
        <taxon>Harryflintia</taxon>
    </lineage>
</organism>
<dbReference type="EMBL" id="SLUK01000013">
    <property type="protein sequence ID" value="TCL41603.1"/>
    <property type="molecule type" value="Genomic_DNA"/>
</dbReference>
<dbReference type="InterPro" id="IPR051401">
    <property type="entry name" value="GtrA_CellWall_Glycosyl"/>
</dbReference>
<reference evidence="8 9" key="1">
    <citation type="submission" date="2019-03" db="EMBL/GenBank/DDBJ databases">
        <title>Genomic Encyclopedia of Type Strains, Phase IV (KMG-IV): sequencing the most valuable type-strain genomes for metagenomic binning, comparative biology and taxonomic classification.</title>
        <authorList>
            <person name="Goeker M."/>
        </authorList>
    </citation>
    <scope>NUCLEOTIDE SEQUENCE [LARGE SCALE GENOMIC DNA]</scope>
    <source>
        <strain evidence="8 9">DSM 100433</strain>
    </source>
</reference>
<accession>A0A9X8UH86</accession>
<keyword evidence="3 6" id="KW-0812">Transmembrane</keyword>
<keyword evidence="4 6" id="KW-1133">Transmembrane helix</keyword>
<evidence type="ECO:0000256" key="2">
    <source>
        <dbReference type="ARBA" id="ARBA00009399"/>
    </source>
</evidence>
<comment type="similarity">
    <text evidence="2">Belongs to the GtrA family.</text>
</comment>
<feature type="transmembrane region" description="Helical" evidence="6">
    <location>
        <begin position="14"/>
        <end position="35"/>
    </location>
</feature>
<feature type="domain" description="GtrA/DPMS transmembrane" evidence="7">
    <location>
        <begin position="17"/>
        <end position="134"/>
    </location>
</feature>
<dbReference type="GO" id="GO:0000271">
    <property type="term" value="P:polysaccharide biosynthetic process"/>
    <property type="evidence" value="ECO:0007669"/>
    <property type="project" value="InterPro"/>
</dbReference>
<name>A0A9X8UH86_9FIRM</name>
<sequence>METIWNLMKKYREILLYLVFGVLTTLCNIVSYFALNDLLHIHYLVANALAWVLSVLFAYLTNRTWVFESKSQGFSAIAREMGLFFGCRLLSGVFDMAFMFVAVDLLAQNDMIAKIASNVVVIVLNYLFSKLIIFKKK</sequence>
<proteinExistence type="inferred from homology"/>
<feature type="transmembrane region" description="Helical" evidence="6">
    <location>
        <begin position="41"/>
        <end position="60"/>
    </location>
</feature>
<keyword evidence="5 6" id="KW-0472">Membrane</keyword>
<feature type="transmembrane region" description="Helical" evidence="6">
    <location>
        <begin position="115"/>
        <end position="134"/>
    </location>
</feature>
<evidence type="ECO:0000259" key="7">
    <source>
        <dbReference type="Pfam" id="PF04138"/>
    </source>
</evidence>
<dbReference type="PANTHER" id="PTHR38459:SF5">
    <property type="entry name" value="CELL WALL TEICHOIC ACID GLYCOSYLATION PROTEIN GTCA"/>
    <property type="match status" value="1"/>
</dbReference>